<feature type="signal peptide" evidence="1">
    <location>
        <begin position="1"/>
        <end position="24"/>
    </location>
</feature>
<feature type="chain" id="PRO_5045670385" evidence="1">
    <location>
        <begin position="25"/>
        <end position="221"/>
    </location>
</feature>
<name>A0ABP0KDH9_9DINO</name>
<evidence type="ECO:0000256" key="1">
    <source>
        <dbReference type="SAM" id="SignalP"/>
    </source>
</evidence>
<organism evidence="2 3">
    <name type="scientific">Durusdinium trenchii</name>
    <dbReference type="NCBI Taxonomy" id="1381693"/>
    <lineage>
        <taxon>Eukaryota</taxon>
        <taxon>Sar</taxon>
        <taxon>Alveolata</taxon>
        <taxon>Dinophyceae</taxon>
        <taxon>Suessiales</taxon>
        <taxon>Symbiodiniaceae</taxon>
        <taxon>Durusdinium</taxon>
    </lineage>
</organism>
<keyword evidence="3" id="KW-1185">Reference proteome</keyword>
<sequence length="221" mass="25722">MMCGSMRRIFRCFVICQIWRLSHAVRGAAEVFDVSDRSPSEDECAFKAELTKLAELDAISVKLHEPDFTFFDSREFFLSPEPSCKEELEVGLRTAFVSKEAKRLQQQRRFKVKQIKESLNAANKTELDFPKELLKQMSSKGTAKLPAVDLHMFPERPLDIDSQWQVLLVPKARKVFGRTVYLCRPIVKNEVPCVAKLDFQPLPWRFMNLWNDWDPVLDPQR</sequence>
<reference evidence="2 3" key="1">
    <citation type="submission" date="2024-02" db="EMBL/GenBank/DDBJ databases">
        <authorList>
            <person name="Chen Y."/>
            <person name="Shah S."/>
            <person name="Dougan E. K."/>
            <person name="Thang M."/>
            <person name="Chan C."/>
        </authorList>
    </citation>
    <scope>NUCLEOTIDE SEQUENCE [LARGE SCALE GENOMIC DNA]</scope>
</reference>
<keyword evidence="1" id="KW-0732">Signal</keyword>
<feature type="non-terminal residue" evidence="2">
    <location>
        <position position="221"/>
    </location>
</feature>
<gene>
    <name evidence="2" type="ORF">SCF082_LOCUS16816</name>
</gene>
<dbReference type="EMBL" id="CAXAMM010011052">
    <property type="protein sequence ID" value="CAK9024870.1"/>
    <property type="molecule type" value="Genomic_DNA"/>
</dbReference>
<comment type="caution">
    <text evidence="2">The sequence shown here is derived from an EMBL/GenBank/DDBJ whole genome shotgun (WGS) entry which is preliminary data.</text>
</comment>
<evidence type="ECO:0000313" key="2">
    <source>
        <dbReference type="EMBL" id="CAK9024870.1"/>
    </source>
</evidence>
<protein>
    <submittedName>
        <fullName evidence="2">Uncharacterized protein</fullName>
    </submittedName>
</protein>
<evidence type="ECO:0000313" key="3">
    <source>
        <dbReference type="Proteomes" id="UP001642464"/>
    </source>
</evidence>
<dbReference type="Proteomes" id="UP001642464">
    <property type="component" value="Unassembled WGS sequence"/>
</dbReference>
<proteinExistence type="predicted"/>
<accession>A0ABP0KDH9</accession>